<sequence>MQVTGHVIRSRYTYVRKQGEEAFARVIAQLGPEGRKIMEEGPLETVWYPYDVYIELSTTIDRVLGKGDLQLVFEMGSFSCEHNLTGIYRVFFRFGNINFLVDRAAKAWHSQYDFGVMKTIRDPDNKYRVALELSEVPRPSLVLFLAVKGWVVKAAQLCGSELTKMEDEFSDEPGSTMRWVFEYL</sequence>
<dbReference type="RefSeq" id="WP_052550369.1">
    <property type="nucleotide sequence ID" value="NZ_JMCC02000043.1"/>
</dbReference>
<organism evidence="1 2">
    <name type="scientific">Enhygromyxa salina</name>
    <dbReference type="NCBI Taxonomy" id="215803"/>
    <lineage>
        <taxon>Bacteria</taxon>
        <taxon>Pseudomonadati</taxon>
        <taxon>Myxococcota</taxon>
        <taxon>Polyangia</taxon>
        <taxon>Nannocystales</taxon>
        <taxon>Nannocystaceae</taxon>
        <taxon>Enhygromyxa</taxon>
    </lineage>
</organism>
<evidence type="ECO:0000313" key="2">
    <source>
        <dbReference type="Proteomes" id="UP000031599"/>
    </source>
</evidence>
<name>A0A0C1ZEI9_9BACT</name>
<protein>
    <submittedName>
        <fullName evidence="1">Uncharacterized protein</fullName>
    </submittedName>
</protein>
<dbReference type="AlphaFoldDB" id="A0A0C1ZEI9"/>
<dbReference type="Proteomes" id="UP000031599">
    <property type="component" value="Unassembled WGS sequence"/>
</dbReference>
<accession>A0A0C1ZEI9</accession>
<comment type="caution">
    <text evidence="1">The sequence shown here is derived from an EMBL/GenBank/DDBJ whole genome shotgun (WGS) entry which is preliminary data.</text>
</comment>
<gene>
    <name evidence="1" type="ORF">DB30_04961</name>
</gene>
<evidence type="ECO:0000313" key="1">
    <source>
        <dbReference type="EMBL" id="KIG16089.1"/>
    </source>
</evidence>
<dbReference type="EMBL" id="JMCC02000043">
    <property type="protein sequence ID" value="KIG16089.1"/>
    <property type="molecule type" value="Genomic_DNA"/>
</dbReference>
<proteinExistence type="predicted"/>
<reference evidence="1 2" key="1">
    <citation type="submission" date="2014-12" db="EMBL/GenBank/DDBJ databases">
        <title>Genome assembly of Enhygromyxa salina DSM 15201.</title>
        <authorList>
            <person name="Sharma G."/>
            <person name="Subramanian S."/>
        </authorList>
    </citation>
    <scope>NUCLEOTIDE SEQUENCE [LARGE SCALE GENOMIC DNA]</scope>
    <source>
        <strain evidence="1 2">DSM 15201</strain>
    </source>
</reference>